<dbReference type="SUPFAM" id="SSF54373">
    <property type="entry name" value="FAD-linked reductases, C-terminal domain"/>
    <property type="match status" value="1"/>
</dbReference>
<keyword evidence="5" id="KW-0812">Transmembrane</keyword>
<evidence type="ECO:0000256" key="5">
    <source>
        <dbReference type="SAM" id="Phobius"/>
    </source>
</evidence>
<evidence type="ECO:0000256" key="1">
    <source>
        <dbReference type="ARBA" id="ARBA00001974"/>
    </source>
</evidence>
<dbReference type="Gene3D" id="3.50.50.60">
    <property type="entry name" value="FAD/NAD(P)-binding domain"/>
    <property type="match status" value="1"/>
</dbReference>
<keyword evidence="5" id="KW-1133">Transmembrane helix</keyword>
<keyword evidence="3" id="KW-0560">Oxidoreductase</keyword>
<comment type="caution">
    <text evidence="7">The sequence shown here is derived from an EMBL/GenBank/DDBJ whole genome shotgun (WGS) entry which is preliminary data.</text>
</comment>
<dbReference type="RefSeq" id="WP_127082530.1">
    <property type="nucleotide sequence ID" value="NZ_RSCL01000009.1"/>
</dbReference>
<dbReference type="AlphaFoldDB" id="A0A433VGT2"/>
<organism evidence="7 8">
    <name type="scientific">Dulcicalothrix desertica PCC 7102</name>
    <dbReference type="NCBI Taxonomy" id="232991"/>
    <lineage>
        <taxon>Bacteria</taxon>
        <taxon>Bacillati</taxon>
        <taxon>Cyanobacteriota</taxon>
        <taxon>Cyanophyceae</taxon>
        <taxon>Nostocales</taxon>
        <taxon>Calotrichaceae</taxon>
        <taxon>Dulcicalothrix</taxon>
    </lineage>
</organism>
<sequence length="533" mass="58680">MGKSTLMSMLQRSYRIAQTSIETGIPVTELVDMFKHKTTRRRFIYSGLGIVSAVAAATWHDGNNQIANAAMSKVLIVGAGIAGLTAGYRLKQAGVPVDIIEARNRVGGRIYTARNVGGTGIYADIGGEFIDTTHTSLRRLASELNLETVDLYTADQKLAPSIRYYQGRKIKDTEVAEWSIPLVKKVKQDLAVLGNVSLDSANTINYRTRNPIAVKLDNTSISEYLEQAQINPILNQLLQNAYTGLYGREASEQSCLNMLLFIGTNGEGLNISGDSDERYQIKGGNDQIPTLLAKALTNSIETGTELEAITMQPDGRYRVSIRAGNRTFEKIYERVLLALPYTTLGAVALNIDLPPLKQKAIAELGYGSNSKLVTAYKERIWRTRYKSTAFVSTDLDFGYTWEATRNHRSVPGIITNFTGGKLGLAIGNGAAETQVQKFLSQLQQIFPDISYYRQGNALRAYWTGEEYTQGSYACYLVGQWTGISGIEQQSVGNIFFAGEHCSQKFQGYMEGGCRTGEIAARNILLSLGFKHLD</sequence>
<feature type="binding site" evidence="4">
    <location>
        <position position="417"/>
    </location>
    <ligand>
        <name>substrate</name>
    </ligand>
</feature>
<dbReference type="InterPro" id="IPR036188">
    <property type="entry name" value="FAD/NAD-bd_sf"/>
</dbReference>
<evidence type="ECO:0000256" key="4">
    <source>
        <dbReference type="PIRSR" id="PIRSR601613-1"/>
    </source>
</evidence>
<dbReference type="EMBL" id="RSCL01000009">
    <property type="protein sequence ID" value="RUT05302.1"/>
    <property type="molecule type" value="Genomic_DNA"/>
</dbReference>
<dbReference type="Gene3D" id="1.10.405.10">
    <property type="entry name" value="Guanine Nucleotide Dissociation Inhibitor, domain 1"/>
    <property type="match status" value="1"/>
</dbReference>
<feature type="domain" description="Amine oxidase" evidence="6">
    <location>
        <begin position="81"/>
        <end position="524"/>
    </location>
</feature>
<feature type="transmembrane region" description="Helical" evidence="5">
    <location>
        <begin position="43"/>
        <end position="60"/>
    </location>
</feature>
<dbReference type="Gene3D" id="3.90.660.10">
    <property type="match status" value="1"/>
</dbReference>
<dbReference type="PRINTS" id="PR00757">
    <property type="entry name" value="AMINEOXDASEF"/>
</dbReference>
<dbReference type="OrthoDB" id="25353at2"/>
<evidence type="ECO:0000259" key="6">
    <source>
        <dbReference type="Pfam" id="PF01593"/>
    </source>
</evidence>
<dbReference type="InterPro" id="IPR001613">
    <property type="entry name" value="Flavin_amine_oxidase"/>
</dbReference>
<dbReference type="Proteomes" id="UP000271624">
    <property type="component" value="Unassembled WGS sequence"/>
</dbReference>
<protein>
    <recommendedName>
        <fullName evidence="6">Amine oxidase domain-containing protein</fullName>
    </recommendedName>
</protein>
<dbReference type="GO" id="GO:0016491">
    <property type="term" value="F:oxidoreductase activity"/>
    <property type="evidence" value="ECO:0007669"/>
    <property type="project" value="UniProtKB-KW"/>
</dbReference>
<dbReference type="PANTHER" id="PTHR43563">
    <property type="entry name" value="AMINE OXIDASE"/>
    <property type="match status" value="1"/>
</dbReference>
<gene>
    <name evidence="7" type="ORF">DSM106972_041230</name>
</gene>
<comment type="similarity">
    <text evidence="2">Belongs to the flavin monoamine oxidase family.</text>
</comment>
<dbReference type="PANTHER" id="PTHR43563:SF1">
    <property type="entry name" value="AMINE OXIDASE [FLAVIN-CONTAINING] B"/>
    <property type="match status" value="1"/>
</dbReference>
<keyword evidence="8" id="KW-1185">Reference proteome</keyword>
<proteinExistence type="inferred from homology"/>
<reference evidence="7" key="1">
    <citation type="submission" date="2018-12" db="EMBL/GenBank/DDBJ databases">
        <authorList>
            <person name="Will S."/>
            <person name="Neumann-Schaal M."/>
            <person name="Henke P."/>
        </authorList>
    </citation>
    <scope>NUCLEOTIDE SEQUENCE</scope>
    <source>
        <strain evidence="7">PCC 7102</strain>
    </source>
</reference>
<dbReference type="InterPro" id="IPR050703">
    <property type="entry name" value="Flavin_MAO"/>
</dbReference>
<feature type="binding site" evidence="4">
    <location>
        <begin position="101"/>
        <end position="102"/>
    </location>
    <ligand>
        <name>FAD</name>
        <dbReference type="ChEBI" id="CHEBI:57692"/>
    </ligand>
</feature>
<accession>A0A433VGT2</accession>
<comment type="cofactor">
    <cofactor evidence="1">
        <name>FAD</name>
        <dbReference type="ChEBI" id="CHEBI:57692"/>
    </cofactor>
</comment>
<evidence type="ECO:0000313" key="8">
    <source>
        <dbReference type="Proteomes" id="UP000271624"/>
    </source>
</evidence>
<evidence type="ECO:0000313" key="7">
    <source>
        <dbReference type="EMBL" id="RUT05302.1"/>
    </source>
</evidence>
<dbReference type="Pfam" id="PF01593">
    <property type="entry name" value="Amino_oxidase"/>
    <property type="match status" value="1"/>
</dbReference>
<evidence type="ECO:0000256" key="3">
    <source>
        <dbReference type="ARBA" id="ARBA00023002"/>
    </source>
</evidence>
<dbReference type="InterPro" id="IPR002937">
    <property type="entry name" value="Amino_oxidase"/>
</dbReference>
<reference evidence="7" key="2">
    <citation type="journal article" date="2019" name="Genome Biol. Evol.">
        <title>Day and night: Metabolic profiles and evolutionary relationships of six axenic non-marine cyanobacteria.</title>
        <authorList>
            <person name="Will S.E."/>
            <person name="Henke P."/>
            <person name="Boedeker C."/>
            <person name="Huang S."/>
            <person name="Brinkmann H."/>
            <person name="Rohde M."/>
            <person name="Jarek M."/>
            <person name="Friedl T."/>
            <person name="Seufert S."/>
            <person name="Schumacher M."/>
            <person name="Overmann J."/>
            <person name="Neumann-Schaal M."/>
            <person name="Petersen J."/>
        </authorList>
    </citation>
    <scope>NUCLEOTIDE SEQUENCE [LARGE SCALE GENOMIC DNA]</scope>
    <source>
        <strain evidence="7">PCC 7102</strain>
    </source>
</reference>
<evidence type="ECO:0000256" key="2">
    <source>
        <dbReference type="ARBA" id="ARBA00005995"/>
    </source>
</evidence>
<name>A0A433VGT2_9CYAN</name>
<dbReference type="SUPFAM" id="SSF51905">
    <property type="entry name" value="FAD/NAD(P)-binding domain"/>
    <property type="match status" value="1"/>
</dbReference>
<keyword evidence="5" id="KW-0472">Membrane</keyword>